<dbReference type="Gene3D" id="3.30.70.1490">
    <property type="entry name" value="Cysteine protease Prp"/>
    <property type="match status" value="1"/>
</dbReference>
<keyword evidence="2 7" id="KW-0645">Protease</keyword>
<dbReference type="SUPFAM" id="SSF118010">
    <property type="entry name" value="TM1457-like"/>
    <property type="match status" value="1"/>
</dbReference>
<dbReference type="Proteomes" id="UP001314681">
    <property type="component" value="Unassembled WGS sequence"/>
</dbReference>
<organism evidence="7 8">
    <name type="scientific">Diplocloster modestus</name>
    <dbReference type="NCBI Taxonomy" id="2850322"/>
    <lineage>
        <taxon>Bacteria</taxon>
        <taxon>Bacillati</taxon>
        <taxon>Bacillota</taxon>
        <taxon>Clostridia</taxon>
        <taxon>Lachnospirales</taxon>
        <taxon>Lachnospiraceae</taxon>
        <taxon>Diplocloster</taxon>
    </lineage>
</organism>
<comment type="similarity">
    <text evidence="5">Belongs to the Prp family.</text>
</comment>
<dbReference type="InterPro" id="IPR007422">
    <property type="entry name" value="Peptidase_Prp"/>
</dbReference>
<evidence type="ECO:0000256" key="6">
    <source>
        <dbReference type="ARBA" id="ARBA00044538"/>
    </source>
</evidence>
<evidence type="ECO:0000313" key="7">
    <source>
        <dbReference type="EMBL" id="MBU9728046.1"/>
    </source>
</evidence>
<dbReference type="GO" id="GO:0008233">
    <property type="term" value="F:peptidase activity"/>
    <property type="evidence" value="ECO:0007669"/>
    <property type="project" value="UniProtKB-KW"/>
</dbReference>
<gene>
    <name evidence="7" type="ORF">KTH90_18715</name>
</gene>
<name>A0ABS6KBZ6_9FIRM</name>
<keyword evidence="4" id="KW-0788">Thiol protease</keyword>
<reference evidence="7 8" key="1">
    <citation type="submission" date="2021-06" db="EMBL/GenBank/DDBJ databases">
        <title>Description of novel taxa of the family Lachnospiraceae.</title>
        <authorList>
            <person name="Chaplin A.V."/>
            <person name="Sokolova S.R."/>
            <person name="Pikina A.P."/>
            <person name="Korzhanova M."/>
            <person name="Belova V."/>
            <person name="Korostin D."/>
            <person name="Efimov B.A."/>
        </authorList>
    </citation>
    <scope>NUCLEOTIDE SEQUENCE [LARGE SCALE GENOMIC DNA]</scope>
    <source>
        <strain evidence="7 8">ASD4241</strain>
    </source>
</reference>
<evidence type="ECO:0000256" key="1">
    <source>
        <dbReference type="ARBA" id="ARBA00022517"/>
    </source>
</evidence>
<dbReference type="EMBL" id="JAHQCX010000016">
    <property type="protein sequence ID" value="MBU9728046.1"/>
    <property type="molecule type" value="Genomic_DNA"/>
</dbReference>
<keyword evidence="8" id="KW-1185">Reference proteome</keyword>
<dbReference type="Pfam" id="PF04327">
    <property type="entry name" value="Peptidase_Prp"/>
    <property type="match status" value="1"/>
</dbReference>
<keyword evidence="1" id="KW-0690">Ribosome biogenesis</keyword>
<keyword evidence="3" id="KW-0378">Hydrolase</keyword>
<proteinExistence type="inferred from homology"/>
<protein>
    <recommendedName>
        <fullName evidence="6">Ribosomal processing cysteine protease Prp</fullName>
    </recommendedName>
</protein>
<dbReference type="InterPro" id="IPR036764">
    <property type="entry name" value="Peptidase_Prp_sf"/>
</dbReference>
<evidence type="ECO:0000256" key="2">
    <source>
        <dbReference type="ARBA" id="ARBA00022670"/>
    </source>
</evidence>
<dbReference type="GO" id="GO:0006508">
    <property type="term" value="P:proteolysis"/>
    <property type="evidence" value="ECO:0007669"/>
    <property type="project" value="UniProtKB-KW"/>
</dbReference>
<evidence type="ECO:0000256" key="4">
    <source>
        <dbReference type="ARBA" id="ARBA00022807"/>
    </source>
</evidence>
<sequence>MIEVKARDGHIIVGGHAGYAEPGKDIVCSAVSVLIQTLVKSIQSLIGSIPVYALNTGAFIIETENLSEAAALLIDSFFIGICLIANEYPDYVRII</sequence>
<dbReference type="PANTHER" id="PTHR39178:SF1">
    <property type="entry name" value="RIBOSOMAL-PROCESSING CYSTEINE PROTEASE PRP"/>
    <property type="match status" value="1"/>
</dbReference>
<dbReference type="PANTHER" id="PTHR39178">
    <property type="entry name" value="HYPOTHETICAL RIBOSOME-ASSOCIATED PROTEIN"/>
    <property type="match status" value="1"/>
</dbReference>
<comment type="caution">
    <text evidence="7">The sequence shown here is derived from an EMBL/GenBank/DDBJ whole genome shotgun (WGS) entry which is preliminary data.</text>
</comment>
<evidence type="ECO:0000313" key="8">
    <source>
        <dbReference type="Proteomes" id="UP001314681"/>
    </source>
</evidence>
<evidence type="ECO:0000256" key="3">
    <source>
        <dbReference type="ARBA" id="ARBA00022801"/>
    </source>
</evidence>
<evidence type="ECO:0000256" key="5">
    <source>
        <dbReference type="ARBA" id="ARBA00044503"/>
    </source>
</evidence>
<accession>A0ABS6KBZ6</accession>
<dbReference type="CDD" id="cd16332">
    <property type="entry name" value="Prp-like"/>
    <property type="match status" value="1"/>
</dbReference>